<evidence type="ECO:0000313" key="2">
    <source>
        <dbReference type="Proteomes" id="UP000593737"/>
    </source>
</evidence>
<name>A0A7S8FAB6_9BACT</name>
<accession>A0A7S8FAB6</accession>
<dbReference type="AlphaFoldDB" id="A0A7S8FAB6"/>
<sequence>MTVSRHVEEAAGKFQEAARQIVLAREGPDSCENQRVWLEALTAYCEALADIHTYNNESIHEKLHELAGRMGMRKFPSSP</sequence>
<dbReference type="EMBL" id="CP047423">
    <property type="protein sequence ID" value="QPD02464.1"/>
    <property type="molecule type" value="Genomic_DNA"/>
</dbReference>
<reference evidence="1 2" key="1">
    <citation type="journal article" date="2020" name="ISME J.">
        <title>Enrichment and physiological characterization of a novel comammox Nitrospira indicates ammonium inhibition of complete nitrification.</title>
        <authorList>
            <person name="Sakoula D."/>
            <person name="Koch H."/>
            <person name="Frank J."/>
            <person name="Jetten M.S.M."/>
            <person name="van Kessel M.A.H.J."/>
            <person name="Lucker S."/>
        </authorList>
    </citation>
    <scope>NUCLEOTIDE SEQUENCE [LARGE SCALE GENOMIC DNA]</scope>
    <source>
        <strain evidence="1">Comreactor17</strain>
    </source>
</reference>
<proteinExistence type="predicted"/>
<dbReference type="KEGG" id="nkf:Nkreftii_000238"/>
<evidence type="ECO:0000313" key="1">
    <source>
        <dbReference type="EMBL" id="QPD02464.1"/>
    </source>
</evidence>
<organism evidence="1 2">
    <name type="scientific">Candidatus Nitrospira kreftii</name>
    <dbReference type="NCBI Taxonomy" id="2652173"/>
    <lineage>
        <taxon>Bacteria</taxon>
        <taxon>Pseudomonadati</taxon>
        <taxon>Nitrospirota</taxon>
        <taxon>Nitrospiria</taxon>
        <taxon>Nitrospirales</taxon>
        <taxon>Nitrospiraceae</taxon>
        <taxon>Nitrospira</taxon>
    </lineage>
</organism>
<evidence type="ECO:0008006" key="3">
    <source>
        <dbReference type="Google" id="ProtNLM"/>
    </source>
</evidence>
<dbReference type="Proteomes" id="UP000593737">
    <property type="component" value="Chromosome"/>
</dbReference>
<gene>
    <name evidence="1" type="ORF">Nkreftii_000238</name>
</gene>
<protein>
    <recommendedName>
        <fullName evidence="3">PH domain-containing protein</fullName>
    </recommendedName>
</protein>